<dbReference type="Pfam" id="PF18958">
    <property type="entry name" value="DUF5700"/>
    <property type="match status" value="1"/>
</dbReference>
<protein>
    <submittedName>
        <fullName evidence="2">Uncharacterized protein</fullName>
    </submittedName>
</protein>
<evidence type="ECO:0000313" key="2">
    <source>
        <dbReference type="EMBL" id="MBF9236012.1"/>
    </source>
</evidence>
<dbReference type="EMBL" id="JADQDQ010000001">
    <property type="protein sequence ID" value="MBF9236012.1"/>
    <property type="molecule type" value="Genomic_DNA"/>
</dbReference>
<gene>
    <name evidence="2" type="ORF">I2I05_01260</name>
</gene>
<name>A0ABS0ICD3_9BACT</name>
<dbReference type="InterPro" id="IPR043754">
    <property type="entry name" value="DUF5700"/>
</dbReference>
<sequence length="365" mass="40933">MPLFFRPFLILLGLLLAAGPARAQTINVDAVTRYWEITEGLRQNRPLTDQMWQDFLEIPGNKIYVRGIYSAANLAAYRRAIEVVYMPRHDSLLQVKLKNKVWYYLMVNDYKEREAVYRNYVANVVRNPGSRDMMYQYAYEYLPARAHTKVPDLQIYYEALGNDATSQAEGLFYSLRAVLDANEVKPGLLEGHEMHHQLRPGKDFGTIAAEDEGLIGILASMQNEGIADLIDKPLTMGMPGDPRGIREWAMAPAPGFINKMDSAIQARARGGAPATGRYYRQLSNGSNGHLPGFFMSSVIEKNGYKKQLLTTCDDPFAFVTLYQKAAKKDKSHPPLFSVASITYLNQLARKYAKPRPAPASASAAP</sequence>
<organism evidence="2 3">
    <name type="scientific">Hymenobacter jeongseonensis</name>
    <dbReference type="NCBI Taxonomy" id="2791027"/>
    <lineage>
        <taxon>Bacteria</taxon>
        <taxon>Pseudomonadati</taxon>
        <taxon>Bacteroidota</taxon>
        <taxon>Cytophagia</taxon>
        <taxon>Cytophagales</taxon>
        <taxon>Hymenobacteraceae</taxon>
        <taxon>Hymenobacter</taxon>
    </lineage>
</organism>
<keyword evidence="1" id="KW-0732">Signal</keyword>
<evidence type="ECO:0000313" key="3">
    <source>
        <dbReference type="Proteomes" id="UP000597617"/>
    </source>
</evidence>
<accession>A0ABS0ICD3</accession>
<dbReference type="RefSeq" id="WP_196280394.1">
    <property type="nucleotide sequence ID" value="NZ_JADQDQ010000001.1"/>
</dbReference>
<feature type="signal peptide" evidence="1">
    <location>
        <begin position="1"/>
        <end position="23"/>
    </location>
</feature>
<proteinExistence type="predicted"/>
<keyword evidence="3" id="KW-1185">Reference proteome</keyword>
<dbReference type="Proteomes" id="UP000597617">
    <property type="component" value="Unassembled WGS sequence"/>
</dbReference>
<evidence type="ECO:0000256" key="1">
    <source>
        <dbReference type="SAM" id="SignalP"/>
    </source>
</evidence>
<comment type="caution">
    <text evidence="2">The sequence shown here is derived from an EMBL/GenBank/DDBJ whole genome shotgun (WGS) entry which is preliminary data.</text>
</comment>
<reference evidence="2 3" key="1">
    <citation type="submission" date="2020-11" db="EMBL/GenBank/DDBJ databases">
        <authorList>
            <person name="Kim M.K."/>
        </authorList>
    </citation>
    <scope>NUCLEOTIDE SEQUENCE [LARGE SCALE GENOMIC DNA]</scope>
    <source>
        <strain evidence="2 3">BT683</strain>
    </source>
</reference>
<feature type="chain" id="PRO_5047171053" evidence="1">
    <location>
        <begin position="24"/>
        <end position="365"/>
    </location>
</feature>